<dbReference type="EMBL" id="KI964586">
    <property type="protein sequence ID" value="EUC34715.1"/>
    <property type="molecule type" value="Genomic_DNA"/>
</dbReference>
<keyword evidence="5" id="KW-0238">DNA-binding</keyword>
<keyword evidence="11" id="KW-1185">Reference proteome</keyword>
<dbReference type="GO" id="GO:0008270">
    <property type="term" value="F:zinc ion binding"/>
    <property type="evidence" value="ECO:0007669"/>
    <property type="project" value="InterPro"/>
</dbReference>
<reference evidence="10 11" key="1">
    <citation type="journal article" date="2013" name="PLoS Genet.">
        <title>Comparative genome structure, secondary metabolite, and effector coding capacity across Cochliobolus pathogens.</title>
        <authorList>
            <person name="Condon B.J."/>
            <person name="Leng Y."/>
            <person name="Wu D."/>
            <person name="Bushley K.E."/>
            <person name="Ohm R.A."/>
            <person name="Otillar R."/>
            <person name="Martin J."/>
            <person name="Schackwitz W."/>
            <person name="Grimwood J."/>
            <person name="MohdZainudin N."/>
            <person name="Xue C."/>
            <person name="Wang R."/>
            <person name="Manning V.A."/>
            <person name="Dhillon B."/>
            <person name="Tu Z.J."/>
            <person name="Steffenson B.J."/>
            <person name="Salamov A."/>
            <person name="Sun H."/>
            <person name="Lowry S."/>
            <person name="LaButti K."/>
            <person name="Han J."/>
            <person name="Copeland A."/>
            <person name="Lindquist E."/>
            <person name="Barry K."/>
            <person name="Schmutz J."/>
            <person name="Baker S.E."/>
            <person name="Ciuffetti L.M."/>
            <person name="Grigoriev I.V."/>
            <person name="Zhong S."/>
            <person name="Turgeon B.G."/>
        </authorList>
    </citation>
    <scope>NUCLEOTIDE SEQUENCE [LARGE SCALE GENOMIC DNA]</scope>
    <source>
        <strain evidence="10 11">26-R-13</strain>
    </source>
</reference>
<evidence type="ECO:0000256" key="5">
    <source>
        <dbReference type="ARBA" id="ARBA00023125"/>
    </source>
</evidence>
<dbReference type="InterPro" id="IPR001138">
    <property type="entry name" value="Zn2Cys6_DnaBD"/>
</dbReference>
<dbReference type="InterPro" id="IPR036864">
    <property type="entry name" value="Zn2-C6_fun-type_DNA-bd_sf"/>
</dbReference>
<comment type="subcellular location">
    <subcellularLocation>
        <location evidence="1">Nucleus</location>
    </subcellularLocation>
</comment>
<dbReference type="PROSITE" id="PS50048">
    <property type="entry name" value="ZN2_CY6_FUNGAL_2"/>
    <property type="match status" value="1"/>
</dbReference>
<sequence length="460" mass="51496">MTERPAKSGSSRKRALVSCDRCKIRRARCIRDNADMPCADCKASGVACESKLPRKQRVYGSVETLSLRYRALEALVKGLFPNDNVQDTETLFRIAAARNITMPANDDFTPANIFNTTATASDQRSSSSSQQQPQQLQQQQHQQQQQQLPPQPQPQPPIQPFQASSFSRQAPAGLYATTHDTTHSSHTDFPPIKSKHNRPITLSDPQRPPSRAEELLRANRRTSHYFGPSSSFRLATTIRALAARWISITGASAHSFISDPSSNSGSILKRSSTDPSHEDLTLPETIQLPLSGKRSRKRSRSELDDSSDEFLSREHSLSRDSIGTLLPPKATAEALVSAYFSRIHMYMPLFNRSVFHLRMEATYSRKAELIDECKDIGWLVALALVFSFGCQQLDGLDSKQARELRVKYLKFSKNYFRRLLTTACLDNVQALVLLNMHHHSVGQKSSSWLLIGLAARMVSN</sequence>
<keyword evidence="3" id="KW-0862">Zinc</keyword>
<evidence type="ECO:0000256" key="2">
    <source>
        <dbReference type="ARBA" id="ARBA00022723"/>
    </source>
</evidence>
<evidence type="ECO:0000259" key="9">
    <source>
        <dbReference type="PROSITE" id="PS50048"/>
    </source>
</evidence>
<dbReference type="CDD" id="cd12148">
    <property type="entry name" value="fungal_TF_MHR"/>
    <property type="match status" value="1"/>
</dbReference>
<dbReference type="AlphaFoldDB" id="W6YB38"/>
<dbReference type="RefSeq" id="XP_007710935.1">
    <property type="nucleotide sequence ID" value="XM_007712745.1"/>
</dbReference>
<dbReference type="eggNOG" id="ENOG502RYAG">
    <property type="taxonomic scope" value="Eukaryota"/>
</dbReference>
<evidence type="ECO:0000256" key="8">
    <source>
        <dbReference type="SAM" id="MobiDB-lite"/>
    </source>
</evidence>
<dbReference type="InterPro" id="IPR007219">
    <property type="entry name" value="XnlR_reg_dom"/>
</dbReference>
<evidence type="ECO:0000256" key="6">
    <source>
        <dbReference type="ARBA" id="ARBA00023163"/>
    </source>
</evidence>
<dbReference type="PANTHER" id="PTHR31313:SF81">
    <property type="entry name" value="TY1 ENHANCER ACTIVATOR"/>
    <property type="match status" value="1"/>
</dbReference>
<keyword evidence="4" id="KW-0805">Transcription regulation</keyword>
<dbReference type="KEGG" id="bze:COCCADRAFT_3921"/>
<feature type="compositionally biased region" description="Pro residues" evidence="8">
    <location>
        <begin position="149"/>
        <end position="159"/>
    </location>
</feature>
<organism evidence="10 11">
    <name type="scientific">Cochliobolus carbonum (strain 26-R-13)</name>
    <name type="common">Maize leaf spot fungus</name>
    <name type="synonym">Bipolaris zeicola</name>
    <dbReference type="NCBI Taxonomy" id="930089"/>
    <lineage>
        <taxon>Eukaryota</taxon>
        <taxon>Fungi</taxon>
        <taxon>Dikarya</taxon>
        <taxon>Ascomycota</taxon>
        <taxon>Pezizomycotina</taxon>
        <taxon>Dothideomycetes</taxon>
        <taxon>Pleosporomycetidae</taxon>
        <taxon>Pleosporales</taxon>
        <taxon>Pleosporineae</taxon>
        <taxon>Pleosporaceae</taxon>
        <taxon>Bipolaris</taxon>
    </lineage>
</organism>
<feature type="compositionally biased region" description="Low complexity" evidence="8">
    <location>
        <begin position="123"/>
        <end position="148"/>
    </location>
</feature>
<keyword evidence="2" id="KW-0479">Metal-binding</keyword>
<dbReference type="GO" id="GO:0000981">
    <property type="term" value="F:DNA-binding transcription factor activity, RNA polymerase II-specific"/>
    <property type="evidence" value="ECO:0007669"/>
    <property type="project" value="InterPro"/>
</dbReference>
<accession>W6YB38</accession>
<dbReference type="SUPFAM" id="SSF57701">
    <property type="entry name" value="Zn2/Cys6 DNA-binding domain"/>
    <property type="match status" value="1"/>
</dbReference>
<dbReference type="CDD" id="cd00067">
    <property type="entry name" value="GAL4"/>
    <property type="match status" value="1"/>
</dbReference>
<feature type="domain" description="Zn(2)-C6 fungal-type" evidence="9">
    <location>
        <begin position="18"/>
        <end position="48"/>
    </location>
</feature>
<dbReference type="OrthoDB" id="3364175at2759"/>
<keyword evidence="7" id="KW-0539">Nucleus</keyword>
<dbReference type="Gene3D" id="4.10.240.10">
    <property type="entry name" value="Zn(2)-C6 fungal-type DNA-binding domain"/>
    <property type="match status" value="1"/>
</dbReference>
<dbReference type="Pfam" id="PF04082">
    <property type="entry name" value="Fungal_trans"/>
    <property type="match status" value="1"/>
</dbReference>
<feature type="compositionally biased region" description="Basic and acidic residues" evidence="8">
    <location>
        <begin position="271"/>
        <end position="280"/>
    </location>
</feature>
<dbReference type="GO" id="GO:0005634">
    <property type="term" value="C:nucleus"/>
    <property type="evidence" value="ECO:0007669"/>
    <property type="project" value="UniProtKB-SubCell"/>
</dbReference>
<keyword evidence="6" id="KW-0804">Transcription</keyword>
<dbReference type="PANTHER" id="PTHR31313">
    <property type="entry name" value="TY1 ENHANCER ACTIVATOR"/>
    <property type="match status" value="1"/>
</dbReference>
<dbReference type="PROSITE" id="PS00463">
    <property type="entry name" value="ZN2_CY6_FUNGAL_1"/>
    <property type="match status" value="1"/>
</dbReference>
<dbReference type="GeneID" id="19148945"/>
<evidence type="ECO:0000256" key="7">
    <source>
        <dbReference type="ARBA" id="ARBA00023242"/>
    </source>
</evidence>
<evidence type="ECO:0000256" key="3">
    <source>
        <dbReference type="ARBA" id="ARBA00022833"/>
    </source>
</evidence>
<dbReference type="HOGENOM" id="CLU_047722_0_0_1"/>
<dbReference type="GO" id="GO:0006351">
    <property type="term" value="P:DNA-templated transcription"/>
    <property type="evidence" value="ECO:0007669"/>
    <property type="project" value="InterPro"/>
</dbReference>
<evidence type="ECO:0000313" key="11">
    <source>
        <dbReference type="Proteomes" id="UP000053841"/>
    </source>
</evidence>
<protein>
    <recommendedName>
        <fullName evidence="9">Zn(2)-C6 fungal-type domain-containing protein</fullName>
    </recommendedName>
</protein>
<dbReference type="SUPFAM" id="SSF81995">
    <property type="entry name" value="beta-sandwich domain of Sec23/24"/>
    <property type="match status" value="1"/>
</dbReference>
<gene>
    <name evidence="10" type="ORF">COCCADRAFT_3921</name>
</gene>
<dbReference type="Proteomes" id="UP000053841">
    <property type="component" value="Unassembled WGS sequence"/>
</dbReference>
<feature type="region of interest" description="Disordered" evidence="8">
    <location>
        <begin position="258"/>
        <end position="307"/>
    </location>
</feature>
<feature type="region of interest" description="Disordered" evidence="8">
    <location>
        <begin position="178"/>
        <end position="212"/>
    </location>
</feature>
<dbReference type="InterPro" id="IPR051615">
    <property type="entry name" value="Transcr_Regulatory_Elem"/>
</dbReference>
<dbReference type="GO" id="GO:0003677">
    <property type="term" value="F:DNA binding"/>
    <property type="evidence" value="ECO:0007669"/>
    <property type="project" value="UniProtKB-KW"/>
</dbReference>
<feature type="compositionally biased region" description="Polar residues" evidence="8">
    <location>
        <begin position="258"/>
        <end position="270"/>
    </location>
</feature>
<evidence type="ECO:0000256" key="1">
    <source>
        <dbReference type="ARBA" id="ARBA00004123"/>
    </source>
</evidence>
<evidence type="ECO:0000313" key="10">
    <source>
        <dbReference type="EMBL" id="EUC34715.1"/>
    </source>
</evidence>
<feature type="region of interest" description="Disordered" evidence="8">
    <location>
        <begin position="119"/>
        <end position="163"/>
    </location>
</feature>
<name>W6YB38_COCC2</name>
<evidence type="ECO:0000256" key="4">
    <source>
        <dbReference type="ARBA" id="ARBA00023015"/>
    </source>
</evidence>
<proteinExistence type="predicted"/>